<evidence type="ECO:0000313" key="3">
    <source>
        <dbReference type="EMBL" id="SHI52742.1"/>
    </source>
</evidence>
<dbReference type="EMBL" id="FQYR01000002">
    <property type="protein sequence ID" value="SHI52742.1"/>
    <property type="molecule type" value="Genomic_DNA"/>
</dbReference>
<protein>
    <submittedName>
        <fullName evidence="3">Uncharacterized protein</fullName>
    </submittedName>
</protein>
<sequence>MIRTYLDKYMQSWWMPSLAYLLLCALSIFTLLLGKPLEILSLYLFSPLAFISFIGIMITCFWNLNQRRWGAGIFNGLAVIICPVITALTTSAILFGVILSGPSEDGFADNLSIPTDIELSEPETHASPLGVTSEQQDELQKMVRAALEKPGGQSSQFVPSMPSLRSAATDHPDLFRAYVEASPDWHVFGESGNHFASRRWSYAGDPGDTLHGYISDFGGGSDFQTRCLICLDRKPWSRYSVQHVQEGTHLVQPDMTEGNSLQESRVMIECGGVWVEIFEQSSAPERRITQATIAALEKEFAEFQQDPAAALEQARSRSRELARKLASADNHPILLLEGMQPGIYKAVYAVNPGEPGYVYLKAYEITQGTRLSESRLTDATKTRMAWSSDPDERFGAKTGFTIYEGYWGKPYAARFEVWFIPDSGQPERKLAERNYKIEGWQR</sequence>
<dbReference type="RefSeq" id="WP_143157752.1">
    <property type="nucleotide sequence ID" value="NZ_FQYR01000002.1"/>
</dbReference>
<keyword evidence="4" id="KW-1185">Reference proteome</keyword>
<feature type="transmembrane region" description="Helical" evidence="2">
    <location>
        <begin position="44"/>
        <end position="64"/>
    </location>
</feature>
<dbReference type="InParanoid" id="A0A1M6BVC0"/>
<proteinExistence type="predicted"/>
<keyword evidence="2" id="KW-0812">Transmembrane</keyword>
<evidence type="ECO:0000256" key="1">
    <source>
        <dbReference type="SAM" id="Coils"/>
    </source>
</evidence>
<keyword evidence="1" id="KW-0175">Coiled coil</keyword>
<dbReference type="STRING" id="1123071.SAMN02745181_0320"/>
<keyword evidence="2" id="KW-1133">Transmembrane helix</keyword>
<gene>
    <name evidence="3" type="ORF">SAMN02745181_0320</name>
</gene>
<organism evidence="3 4">
    <name type="scientific">Rubritalea squalenifaciens DSM 18772</name>
    <dbReference type="NCBI Taxonomy" id="1123071"/>
    <lineage>
        <taxon>Bacteria</taxon>
        <taxon>Pseudomonadati</taxon>
        <taxon>Verrucomicrobiota</taxon>
        <taxon>Verrucomicrobiia</taxon>
        <taxon>Verrucomicrobiales</taxon>
        <taxon>Rubritaleaceae</taxon>
        <taxon>Rubritalea</taxon>
    </lineage>
</organism>
<keyword evidence="2" id="KW-0472">Membrane</keyword>
<dbReference type="AlphaFoldDB" id="A0A1M6BVC0"/>
<feature type="transmembrane region" description="Helical" evidence="2">
    <location>
        <begin position="76"/>
        <end position="99"/>
    </location>
</feature>
<dbReference type="Proteomes" id="UP000184510">
    <property type="component" value="Unassembled WGS sequence"/>
</dbReference>
<evidence type="ECO:0000313" key="4">
    <source>
        <dbReference type="Proteomes" id="UP000184510"/>
    </source>
</evidence>
<dbReference type="OrthoDB" id="1250632at2"/>
<accession>A0A1M6BVC0</accession>
<name>A0A1M6BVC0_9BACT</name>
<feature type="coiled-coil region" evidence="1">
    <location>
        <begin position="286"/>
        <end position="331"/>
    </location>
</feature>
<reference evidence="3 4" key="1">
    <citation type="submission" date="2016-11" db="EMBL/GenBank/DDBJ databases">
        <authorList>
            <person name="Jaros S."/>
            <person name="Januszkiewicz K."/>
            <person name="Wedrychowicz H."/>
        </authorList>
    </citation>
    <scope>NUCLEOTIDE SEQUENCE [LARGE SCALE GENOMIC DNA]</scope>
    <source>
        <strain evidence="3 4">DSM 18772</strain>
    </source>
</reference>
<evidence type="ECO:0000256" key="2">
    <source>
        <dbReference type="SAM" id="Phobius"/>
    </source>
</evidence>